<name>A0A5D3WKB5_9BACT</name>
<gene>
    <name evidence="2" type="ORF">EDC39_110108</name>
</gene>
<dbReference type="EMBL" id="VNIB01000010">
    <property type="protein sequence ID" value="TYO97568.1"/>
    <property type="molecule type" value="Genomic_DNA"/>
</dbReference>
<dbReference type="AlphaFoldDB" id="A0A5D3WKB5"/>
<evidence type="ECO:0000313" key="2">
    <source>
        <dbReference type="EMBL" id="TYO97568.1"/>
    </source>
</evidence>
<feature type="region of interest" description="Disordered" evidence="1">
    <location>
        <begin position="158"/>
        <end position="189"/>
    </location>
</feature>
<organism evidence="2 3">
    <name type="scientific">Geothermobacter ehrlichii</name>
    <dbReference type="NCBI Taxonomy" id="213224"/>
    <lineage>
        <taxon>Bacteria</taxon>
        <taxon>Pseudomonadati</taxon>
        <taxon>Thermodesulfobacteriota</taxon>
        <taxon>Desulfuromonadia</taxon>
        <taxon>Desulfuromonadales</taxon>
        <taxon>Geothermobacteraceae</taxon>
        <taxon>Geothermobacter</taxon>
    </lineage>
</organism>
<dbReference type="Proteomes" id="UP000324159">
    <property type="component" value="Unassembled WGS sequence"/>
</dbReference>
<comment type="caution">
    <text evidence="2">The sequence shown here is derived from an EMBL/GenBank/DDBJ whole genome shotgun (WGS) entry which is preliminary data.</text>
</comment>
<evidence type="ECO:0000256" key="1">
    <source>
        <dbReference type="SAM" id="MobiDB-lite"/>
    </source>
</evidence>
<sequence length="189" mass="20908">MFFAMTSPLLRQDGISLLVVLVMLAILGLSLGLAGSTWKTVVQRSKEAELLFRGDQYRKAIESYASVKHGGASGMLPAKLEDLLRDPRFPGVVRHIRKLYKDPMTGGDFELIKDPRYGNRIKGVYSSSDEAPFKAGGFPQEYATFANAESYQDWKFIYEPKQPQQRRPAGSGQQPPASGHPVFQGGQAN</sequence>
<proteinExistence type="predicted"/>
<protein>
    <submittedName>
        <fullName evidence="2">Type II secretory pathway pseudopilin PulG</fullName>
    </submittedName>
</protein>
<keyword evidence="3" id="KW-1185">Reference proteome</keyword>
<accession>A0A5D3WKB5</accession>
<evidence type="ECO:0000313" key="3">
    <source>
        <dbReference type="Proteomes" id="UP000324159"/>
    </source>
</evidence>
<reference evidence="2 3" key="1">
    <citation type="submission" date="2019-07" db="EMBL/GenBank/DDBJ databases">
        <title>Genomic Encyclopedia of Type Strains, Phase IV (KMG-IV): sequencing the most valuable type-strain genomes for metagenomic binning, comparative biology and taxonomic classification.</title>
        <authorList>
            <person name="Goeker M."/>
        </authorList>
    </citation>
    <scope>NUCLEOTIDE SEQUENCE [LARGE SCALE GENOMIC DNA]</scope>
    <source>
        <strain evidence="2 3">SS015</strain>
    </source>
</reference>